<dbReference type="PANTHER" id="PTHR11199:SF0">
    <property type="entry name" value="LD34181P-RELATED"/>
    <property type="match status" value="1"/>
</dbReference>
<feature type="region of interest" description="Disordered" evidence="1">
    <location>
        <begin position="1094"/>
        <end position="1187"/>
    </location>
</feature>
<dbReference type="GeneID" id="25368476"/>
<feature type="compositionally biased region" description="Acidic residues" evidence="1">
    <location>
        <begin position="991"/>
        <end position="1022"/>
    </location>
</feature>
<dbReference type="InterPro" id="IPR013721">
    <property type="entry name" value="STAG"/>
</dbReference>
<dbReference type="InterPro" id="IPR056396">
    <property type="entry name" value="HEAT_SCC3-SA"/>
</dbReference>
<evidence type="ECO:0000259" key="2">
    <source>
        <dbReference type="PROSITE" id="PS51425"/>
    </source>
</evidence>
<feature type="compositionally biased region" description="Acidic residues" evidence="1">
    <location>
        <begin position="49"/>
        <end position="76"/>
    </location>
</feature>
<organism evidence="3 4">
    <name type="scientific">Aureobasidium subglaciale (strain EXF-2481)</name>
    <name type="common">Aureobasidium pullulans var. subglaciale</name>
    <dbReference type="NCBI Taxonomy" id="1043005"/>
    <lineage>
        <taxon>Eukaryota</taxon>
        <taxon>Fungi</taxon>
        <taxon>Dikarya</taxon>
        <taxon>Ascomycota</taxon>
        <taxon>Pezizomycotina</taxon>
        <taxon>Dothideomycetes</taxon>
        <taxon>Dothideomycetidae</taxon>
        <taxon>Dothideales</taxon>
        <taxon>Saccotheciaceae</taxon>
        <taxon>Aureobasidium</taxon>
    </lineage>
</organism>
<proteinExistence type="predicted"/>
<evidence type="ECO:0000256" key="1">
    <source>
        <dbReference type="SAM" id="MobiDB-lite"/>
    </source>
</evidence>
<evidence type="ECO:0000313" key="4">
    <source>
        <dbReference type="Proteomes" id="UP000030641"/>
    </source>
</evidence>
<dbReference type="AlphaFoldDB" id="A0A074YIG9"/>
<dbReference type="Proteomes" id="UP000030641">
    <property type="component" value="Unassembled WGS sequence"/>
</dbReference>
<dbReference type="PANTHER" id="PTHR11199">
    <property type="entry name" value="STROMAL ANTIGEN"/>
    <property type="match status" value="1"/>
</dbReference>
<feature type="domain" description="SCD" evidence="2">
    <location>
        <begin position="347"/>
        <end position="432"/>
    </location>
</feature>
<dbReference type="HOGENOM" id="CLU_003254_0_0_1"/>
<dbReference type="Pfam" id="PF21581">
    <property type="entry name" value="SCD"/>
    <property type="match status" value="1"/>
</dbReference>
<dbReference type="InterPro" id="IPR020839">
    <property type="entry name" value="SCD"/>
</dbReference>
<dbReference type="SUPFAM" id="SSF48371">
    <property type="entry name" value="ARM repeat"/>
    <property type="match status" value="1"/>
</dbReference>
<dbReference type="PROSITE" id="PS51425">
    <property type="entry name" value="SCD"/>
    <property type="match status" value="1"/>
</dbReference>
<dbReference type="Gene3D" id="1.25.10.10">
    <property type="entry name" value="Leucine-rich Repeat Variant"/>
    <property type="match status" value="1"/>
</dbReference>
<dbReference type="GO" id="GO:0008278">
    <property type="term" value="C:cohesin complex"/>
    <property type="evidence" value="ECO:0007669"/>
    <property type="project" value="TreeGrafter"/>
</dbReference>
<dbReference type="GO" id="GO:0000785">
    <property type="term" value="C:chromatin"/>
    <property type="evidence" value="ECO:0007669"/>
    <property type="project" value="TreeGrafter"/>
</dbReference>
<protein>
    <recommendedName>
        <fullName evidence="2">SCD domain-containing protein</fullName>
    </recommendedName>
</protein>
<dbReference type="GO" id="GO:0007062">
    <property type="term" value="P:sister chromatid cohesion"/>
    <property type="evidence" value="ECO:0007669"/>
    <property type="project" value="UniProtKB-ARBA"/>
</dbReference>
<dbReference type="Pfam" id="PF24571">
    <property type="entry name" value="HEAT_SCC3-SA"/>
    <property type="match status" value="1"/>
</dbReference>
<dbReference type="OMA" id="FVANVQD"/>
<feature type="region of interest" description="Disordered" evidence="1">
    <location>
        <begin position="302"/>
        <end position="322"/>
    </location>
</feature>
<dbReference type="GO" id="GO:0005634">
    <property type="term" value="C:nucleus"/>
    <property type="evidence" value="ECO:0007669"/>
    <property type="project" value="TreeGrafter"/>
</dbReference>
<feature type="compositionally biased region" description="Low complexity" evidence="1">
    <location>
        <begin position="1102"/>
        <end position="1121"/>
    </location>
</feature>
<dbReference type="EMBL" id="KL584758">
    <property type="protein sequence ID" value="KEQ95884.1"/>
    <property type="molecule type" value="Genomic_DNA"/>
</dbReference>
<gene>
    <name evidence="3" type="ORF">AUEXF2481DRAFT_4831</name>
</gene>
<reference evidence="3 4" key="1">
    <citation type="journal article" date="2014" name="BMC Genomics">
        <title>Genome sequencing of four Aureobasidium pullulans varieties: biotechnological potential, stress tolerance, and description of new species.</title>
        <authorList>
            <person name="Gostin Ar C."/>
            <person name="Ohm R.A."/>
            <person name="Kogej T."/>
            <person name="Sonjak S."/>
            <person name="Turk M."/>
            <person name="Zajc J."/>
            <person name="Zalar P."/>
            <person name="Grube M."/>
            <person name="Sun H."/>
            <person name="Han J."/>
            <person name="Sharma A."/>
            <person name="Chiniquy J."/>
            <person name="Ngan C.Y."/>
            <person name="Lipzen A."/>
            <person name="Barry K."/>
            <person name="Grigoriev I.V."/>
            <person name="Gunde-Cimerman N."/>
        </authorList>
    </citation>
    <scope>NUCLEOTIDE SEQUENCE [LARGE SCALE GENOMIC DNA]</scope>
    <source>
        <strain evidence="3 4">EXF-2481</strain>
    </source>
</reference>
<dbReference type="GO" id="GO:0003682">
    <property type="term" value="F:chromatin binding"/>
    <property type="evidence" value="ECO:0007669"/>
    <property type="project" value="TreeGrafter"/>
</dbReference>
<sequence length="1187" mass="131569">MSSPLSEAQEEAADATNERRSRRSGRVSRKPELYIEEAPAASKRKRDAADDDQDDQNEEDDESDEDEESEPGEEELREQQAKARKTKAAAPKKPAAKRSKTNGTSVALPARAAGKKSRSKKAKGVDEAVAEEAGGLYAEVFARGKTLDEVAIEWLASFTEHESRAVADLVNFVLRSAGCELQVTSEDIEDPDNCASKLGDLQDEFQAQNLSEYPIIAKGKGTAAFKDSLTGFFYTLIKAIHTTKVLFTNIELIENIQVWLSTMSAAQNRPFRHTATVVSLAIITALCEIGSELADEASKALRHSETQKKGKNANKTRVSELQNYSKQAKANQEILDNTVKDWFDTIYIHRYRDVDPHIRVDCARALGDWIVAYPDQFFDGQHLRYLGWVLSDTNHSTRLEVIKQLHRLYADKDKLGGLKTFTERFRSRMVEMATRDAESSVRAATVELLDDLREGGLLEPDDIDAIGRLIFDAEPRVRKSVVGFFAESINDAYEAKVDVLGGQEALEEILGEDNDSFDSPSVEWIKLKCLAEGLDSYDSADGPLPPSVERGPGQGGFLLHAGSSESRFTVAADTLHDQIEEVREWEKLAGYLLYDTSVADQNGDTASGESQLKQELRLTESEEVILLEVLNSSVKQAVASLVEAHSDKRTKRTKKQKEDIEEMQEQAARHLANLIPRLLKKFGESPQTAASTLRLGRVLSLEAFQEFRQDSTTYTALLNDFNKQFLSHSNEEVLAEASRALLRAKSYHELGDVPDERIDSLWEDTISTFSTLTHDKDLETRGLLSTTVLDAVSKTVLRLEKLSSIANPVEYFETEPPAPATARSETSEPSPPIDSLIALIHRAASPKETAALDDALAMHASRTVCFYFMWRIPAFIKALQTTTLPDIELENLATRRDAYVNALGTVLKTRPVTDELSPMVSGMLLDTHTIMATLRQVTTDKNGDEYLVLALEMDAVYQKRILRVFSAVESTFAKASGKHVEVEAENPQAQDSEDDDEEPAEPIDQDPDSDAEASEDEAEGADEQQTQASQVKRVQKLQNSLLAEQRLCELASKLVLAVLGRMVNVAAVKQRLERNKTKLGHNFKLVLEHLDAQTKGKKGKGKVAAAKGGAQQAKPKPVPQQIKSTIHVDQEDDEDEEDEEEVREREIAEDDEMADVDEEGGNDEAEAEAEGADKESEDVDAEAETEE</sequence>
<dbReference type="Pfam" id="PF08514">
    <property type="entry name" value="STAG"/>
    <property type="match status" value="1"/>
</dbReference>
<dbReference type="STRING" id="1043005.A0A074YIG9"/>
<name>A0A074YIG9_AURSE</name>
<evidence type="ECO:0000313" key="3">
    <source>
        <dbReference type="EMBL" id="KEQ95884.1"/>
    </source>
</evidence>
<dbReference type="RefSeq" id="XP_013344109.1">
    <property type="nucleotide sequence ID" value="XM_013488655.1"/>
</dbReference>
<feature type="region of interest" description="Disordered" evidence="1">
    <location>
        <begin position="1"/>
        <end position="124"/>
    </location>
</feature>
<feature type="compositionally biased region" description="Basic residues" evidence="1">
    <location>
        <begin position="113"/>
        <end position="122"/>
    </location>
</feature>
<feature type="compositionally biased region" description="Acidic residues" evidence="1">
    <location>
        <begin position="1130"/>
        <end position="1187"/>
    </location>
</feature>
<dbReference type="InParanoid" id="A0A074YIG9"/>
<dbReference type="OrthoDB" id="498590at2759"/>
<dbReference type="InterPro" id="IPR011989">
    <property type="entry name" value="ARM-like"/>
</dbReference>
<keyword evidence="4" id="KW-1185">Reference proteome</keyword>
<dbReference type="InterPro" id="IPR016024">
    <property type="entry name" value="ARM-type_fold"/>
</dbReference>
<dbReference type="InterPro" id="IPR039662">
    <property type="entry name" value="Cohesin_Scc3/SA"/>
</dbReference>
<accession>A0A074YIG9</accession>
<feature type="region of interest" description="Disordered" evidence="1">
    <location>
        <begin position="976"/>
        <end position="1031"/>
    </location>
</feature>